<evidence type="ECO:0000313" key="2">
    <source>
        <dbReference type="Proteomes" id="UP000077342"/>
    </source>
</evidence>
<evidence type="ECO:0000313" key="1">
    <source>
        <dbReference type="EMBL" id="KZS63094.1"/>
    </source>
</evidence>
<accession>A0A162D5Z4</accession>
<protein>
    <recommendedName>
        <fullName evidence="3">Head-to-tail adaptor</fullName>
    </recommendedName>
</protein>
<keyword evidence="2" id="KW-1185">Reference proteome</keyword>
<dbReference type="AlphaFoldDB" id="A0A162D5Z4"/>
<comment type="caution">
    <text evidence="1">The sequence shown here is derived from an EMBL/GenBank/DDBJ whole genome shotgun (WGS) entry which is preliminary data.</text>
</comment>
<dbReference type="EMBL" id="LWCI01000100">
    <property type="protein sequence ID" value="KZS63094.1"/>
    <property type="molecule type" value="Genomic_DNA"/>
</dbReference>
<proteinExistence type="predicted"/>
<evidence type="ECO:0008006" key="3">
    <source>
        <dbReference type="Google" id="ProtNLM"/>
    </source>
</evidence>
<sequence length="177" mass="19355">MGLVPADLQGQLGAPFTQDEVDAAVVAVRNAARWHISPETSSVVTLDVECREPVLRLPTKHLVSVTEVRDVDLDEVISADLYRVSLSEGWVRAKYGYWPDGYGRMRVTFVHGYDDVPTDLLPVLAESAQLGRRDQTASAVGAGPYNVAYVVDRAVALANPLSTARVLAWYTVWESGL</sequence>
<reference evidence="2" key="1">
    <citation type="submission" date="2016-04" db="EMBL/GenBank/DDBJ databases">
        <authorList>
            <person name="Strapagiel D."/>
            <person name="Borowka P."/>
            <person name="Marciniak B."/>
            <person name="Bakula Z."/>
            <person name="Van Ingen J."/>
            <person name="Safianowska A."/>
            <person name="Dziadek J."/>
            <person name="Jagielski T."/>
        </authorList>
    </citation>
    <scope>NUCLEOTIDE SEQUENCE [LARGE SCALE GENOMIC DNA]</scope>
    <source>
        <strain evidence="2">1010001458</strain>
    </source>
</reference>
<organism evidence="1 2">
    <name type="scientific">Mycobacterium ostraviense</name>
    <dbReference type="NCBI Taxonomy" id="2738409"/>
    <lineage>
        <taxon>Bacteria</taxon>
        <taxon>Bacillati</taxon>
        <taxon>Actinomycetota</taxon>
        <taxon>Actinomycetes</taxon>
        <taxon>Mycobacteriales</taxon>
        <taxon>Mycobacteriaceae</taxon>
        <taxon>Mycobacterium</taxon>
    </lineage>
</organism>
<dbReference type="Proteomes" id="UP000077342">
    <property type="component" value="Unassembled WGS sequence"/>
</dbReference>
<name>A0A162D5Z4_9MYCO</name>
<gene>
    <name evidence="1" type="ORF">A4G28_04475</name>
</gene>